<gene>
    <name evidence="3" type="ORF">AAHA92_08128</name>
</gene>
<sequence>MDEDFFKCLPSEIEVNILSRLPTRAAMACKCVCKPWLVLLATPEFVNSHISQSVPGLVVETQSKSYEVIEFVDEFGFDSGCEDSFSFELPFDEPIHSSANGLILLRGVDHGDLILCNPVTRDYIKLPSPHQTTSKDQHAIEIFGFGVSGMTGQYKVVRVFVKTPPPHDKYNTNPLALCQYECQVYTVGTGTWRKLPSGSPHRFFDDRKGGSTF</sequence>
<dbReference type="Proteomes" id="UP001567538">
    <property type="component" value="Unassembled WGS sequence"/>
</dbReference>
<protein>
    <submittedName>
        <fullName evidence="3">F-box protein DOR-like isoform X2</fullName>
    </submittedName>
</protein>
<dbReference type="EMBL" id="JBEAFC010000004">
    <property type="protein sequence ID" value="KAL1557568.1"/>
    <property type="molecule type" value="Genomic_DNA"/>
</dbReference>
<dbReference type="NCBIfam" id="TIGR01640">
    <property type="entry name" value="F_box_assoc_1"/>
    <property type="match status" value="1"/>
</dbReference>
<dbReference type="InterPro" id="IPR017451">
    <property type="entry name" value="F-box-assoc_interact_dom"/>
</dbReference>
<organism evidence="3 4">
    <name type="scientific">Salvia divinorum</name>
    <name type="common">Maria pastora</name>
    <name type="synonym">Diviner's sage</name>
    <dbReference type="NCBI Taxonomy" id="28513"/>
    <lineage>
        <taxon>Eukaryota</taxon>
        <taxon>Viridiplantae</taxon>
        <taxon>Streptophyta</taxon>
        <taxon>Embryophyta</taxon>
        <taxon>Tracheophyta</taxon>
        <taxon>Spermatophyta</taxon>
        <taxon>Magnoliopsida</taxon>
        <taxon>eudicotyledons</taxon>
        <taxon>Gunneridae</taxon>
        <taxon>Pentapetalae</taxon>
        <taxon>asterids</taxon>
        <taxon>lamiids</taxon>
        <taxon>Lamiales</taxon>
        <taxon>Lamiaceae</taxon>
        <taxon>Nepetoideae</taxon>
        <taxon>Mentheae</taxon>
        <taxon>Salviinae</taxon>
        <taxon>Salvia</taxon>
        <taxon>Salvia subgen. Calosphace</taxon>
    </lineage>
</organism>
<dbReference type="Gene3D" id="1.20.1280.50">
    <property type="match status" value="1"/>
</dbReference>
<proteinExistence type="predicted"/>
<dbReference type="InterPro" id="IPR050796">
    <property type="entry name" value="SCF_F-box_component"/>
</dbReference>
<dbReference type="PANTHER" id="PTHR31672:SF13">
    <property type="entry name" value="F-BOX PROTEIN CPR30-LIKE"/>
    <property type="match status" value="1"/>
</dbReference>
<dbReference type="PANTHER" id="PTHR31672">
    <property type="entry name" value="BNACNNG10540D PROTEIN"/>
    <property type="match status" value="1"/>
</dbReference>
<dbReference type="Pfam" id="PF12937">
    <property type="entry name" value="F-box-like"/>
    <property type="match status" value="1"/>
</dbReference>
<feature type="domain" description="F-box associated beta-propeller type 3" evidence="1">
    <location>
        <begin position="84"/>
        <end position="205"/>
    </location>
</feature>
<dbReference type="Pfam" id="PF08268">
    <property type="entry name" value="FBA_3"/>
    <property type="match status" value="1"/>
</dbReference>
<evidence type="ECO:0000259" key="2">
    <source>
        <dbReference type="Pfam" id="PF12937"/>
    </source>
</evidence>
<comment type="caution">
    <text evidence="3">The sequence shown here is derived from an EMBL/GenBank/DDBJ whole genome shotgun (WGS) entry which is preliminary data.</text>
</comment>
<accession>A0ABD1HPW6</accession>
<evidence type="ECO:0000313" key="3">
    <source>
        <dbReference type="EMBL" id="KAL1557568.1"/>
    </source>
</evidence>
<feature type="domain" description="F-box" evidence="2">
    <location>
        <begin position="7"/>
        <end position="42"/>
    </location>
</feature>
<evidence type="ECO:0000313" key="4">
    <source>
        <dbReference type="Proteomes" id="UP001567538"/>
    </source>
</evidence>
<dbReference type="SUPFAM" id="SSF81383">
    <property type="entry name" value="F-box domain"/>
    <property type="match status" value="1"/>
</dbReference>
<dbReference type="InterPro" id="IPR013187">
    <property type="entry name" value="F-box-assoc_dom_typ3"/>
</dbReference>
<dbReference type="InterPro" id="IPR001810">
    <property type="entry name" value="F-box_dom"/>
</dbReference>
<reference evidence="3 4" key="1">
    <citation type="submission" date="2024-06" db="EMBL/GenBank/DDBJ databases">
        <title>A chromosome level genome sequence of Diviner's sage (Salvia divinorum).</title>
        <authorList>
            <person name="Ford S.A."/>
            <person name="Ro D.-K."/>
            <person name="Ness R.W."/>
            <person name="Phillips M.A."/>
        </authorList>
    </citation>
    <scope>NUCLEOTIDE SEQUENCE [LARGE SCALE GENOMIC DNA]</scope>
    <source>
        <strain evidence="3">SAF-2024a</strain>
        <tissue evidence="3">Leaf</tissue>
    </source>
</reference>
<dbReference type="InterPro" id="IPR036047">
    <property type="entry name" value="F-box-like_dom_sf"/>
</dbReference>
<evidence type="ECO:0000259" key="1">
    <source>
        <dbReference type="Pfam" id="PF08268"/>
    </source>
</evidence>
<dbReference type="AlphaFoldDB" id="A0ABD1HPW6"/>
<keyword evidence="4" id="KW-1185">Reference proteome</keyword>
<name>A0ABD1HPW6_SALDI</name>